<dbReference type="AlphaFoldDB" id="A0A410PUM1"/>
<feature type="transmembrane region" description="Helical" evidence="1">
    <location>
        <begin position="12"/>
        <end position="29"/>
    </location>
</feature>
<dbReference type="OrthoDB" id="9782395at2"/>
<sequence>MNSTLRNNRKFWLTGIFVLVVLTALPLIINQYMIKTAGTAIIAEMKEDREVSFVKEQQSAFSGLKAECILVLGAGLKPDGTPNHMLEDRLETAFALYKSGAAPKLLLSGDHGRNEYDEVNAMKGYMLERGVPKEDIFLDLAGFSTYDSMYRAKAVFQVNSVIVVTQRYHQYRALYLAEKLGYKAYGVCSDQEVYMGQTIRNIREILARNKDFFKVMIKPAPSYLGDIIPISGSGLESWE</sequence>
<evidence type="ECO:0000313" key="4">
    <source>
        <dbReference type="Proteomes" id="UP000287601"/>
    </source>
</evidence>
<evidence type="ECO:0000259" key="2">
    <source>
        <dbReference type="Pfam" id="PF02698"/>
    </source>
</evidence>
<dbReference type="PANTHER" id="PTHR30336:SF6">
    <property type="entry name" value="INTEGRAL MEMBRANE PROTEIN"/>
    <property type="match status" value="1"/>
</dbReference>
<dbReference type="Pfam" id="PF02698">
    <property type="entry name" value="DUF218"/>
    <property type="match status" value="1"/>
</dbReference>
<gene>
    <name evidence="3" type="ORF">EQM06_04905</name>
</gene>
<dbReference type="Proteomes" id="UP000287601">
    <property type="component" value="Chromosome"/>
</dbReference>
<dbReference type="PANTHER" id="PTHR30336">
    <property type="entry name" value="INNER MEMBRANE PROTEIN, PROBABLE PERMEASE"/>
    <property type="match status" value="1"/>
</dbReference>
<proteinExistence type="predicted"/>
<keyword evidence="1" id="KW-0472">Membrane</keyword>
<keyword evidence="4" id="KW-1185">Reference proteome</keyword>
<organism evidence="3 4">
    <name type="scientific">Aminipila luticellarii</name>
    <dbReference type="NCBI Taxonomy" id="2507160"/>
    <lineage>
        <taxon>Bacteria</taxon>
        <taxon>Bacillati</taxon>
        <taxon>Bacillota</taxon>
        <taxon>Clostridia</taxon>
        <taxon>Peptostreptococcales</taxon>
        <taxon>Anaerovoracaceae</taxon>
        <taxon>Aminipila</taxon>
    </lineage>
</organism>
<dbReference type="GO" id="GO:0005886">
    <property type="term" value="C:plasma membrane"/>
    <property type="evidence" value="ECO:0007669"/>
    <property type="project" value="TreeGrafter"/>
</dbReference>
<reference evidence="3 4" key="1">
    <citation type="submission" date="2019-01" db="EMBL/GenBank/DDBJ databases">
        <title>Draft genomes of a novel of Aminipila strains.</title>
        <authorList>
            <person name="Ma S."/>
        </authorList>
    </citation>
    <scope>NUCLEOTIDE SEQUENCE [LARGE SCALE GENOMIC DNA]</scope>
    <source>
        <strain evidence="4">JN-39</strain>
    </source>
</reference>
<protein>
    <submittedName>
        <fullName evidence="3">SanA protein</fullName>
    </submittedName>
</protein>
<keyword evidence="1" id="KW-0812">Transmembrane</keyword>
<dbReference type="InterPro" id="IPR003848">
    <property type="entry name" value="DUF218"/>
</dbReference>
<dbReference type="KEGG" id="amij:EQM06_04905"/>
<accession>A0A410PUM1</accession>
<name>A0A410PUM1_9FIRM</name>
<dbReference type="RefSeq" id="WP_128745264.1">
    <property type="nucleotide sequence ID" value="NZ_CP035281.1"/>
</dbReference>
<dbReference type="CDD" id="cd06259">
    <property type="entry name" value="YdcF-like"/>
    <property type="match status" value="1"/>
</dbReference>
<evidence type="ECO:0000313" key="3">
    <source>
        <dbReference type="EMBL" id="QAT42614.1"/>
    </source>
</evidence>
<evidence type="ECO:0000256" key="1">
    <source>
        <dbReference type="SAM" id="Phobius"/>
    </source>
</evidence>
<dbReference type="InterPro" id="IPR014729">
    <property type="entry name" value="Rossmann-like_a/b/a_fold"/>
</dbReference>
<dbReference type="EMBL" id="CP035281">
    <property type="protein sequence ID" value="QAT42614.1"/>
    <property type="molecule type" value="Genomic_DNA"/>
</dbReference>
<feature type="domain" description="DUF218" evidence="2">
    <location>
        <begin position="68"/>
        <end position="184"/>
    </location>
</feature>
<keyword evidence="1" id="KW-1133">Transmembrane helix</keyword>
<dbReference type="InterPro" id="IPR051599">
    <property type="entry name" value="Cell_Envelope_Assoc"/>
</dbReference>
<dbReference type="Gene3D" id="3.40.50.620">
    <property type="entry name" value="HUPs"/>
    <property type="match status" value="1"/>
</dbReference>